<evidence type="ECO:0000313" key="2">
    <source>
        <dbReference type="Proteomes" id="UP000595636"/>
    </source>
</evidence>
<sequence>MAAVITKESTIECLHKSAVSPVGTAVSDVLVVAGEAALIGTLETSPIPGCPRTSAPCTAVSSQTAGASTVLFAADRPVLLSTATGRTSSGTWSVTDAGQNLLTAD</sequence>
<keyword evidence="2" id="KW-1185">Reference proteome</keyword>
<proteinExistence type="predicted"/>
<reference evidence="1 2" key="1">
    <citation type="submission" date="2020-12" db="EMBL/GenBank/DDBJ databases">
        <title>A novel species.</title>
        <authorList>
            <person name="Li K."/>
        </authorList>
    </citation>
    <scope>NUCLEOTIDE SEQUENCE [LARGE SCALE GENOMIC DNA]</scope>
    <source>
        <strain evidence="1 2">ZYC-3</strain>
    </source>
</reference>
<dbReference type="Proteomes" id="UP000595636">
    <property type="component" value="Chromosome"/>
</dbReference>
<dbReference type="EMBL" id="CP066831">
    <property type="protein sequence ID" value="QQM44576.1"/>
    <property type="molecule type" value="Genomic_DNA"/>
</dbReference>
<dbReference type="AlphaFoldDB" id="A0A7T7L1C6"/>
<gene>
    <name evidence="1" type="ORF">JEQ17_37675</name>
</gene>
<name>A0A7T7L1C6_9ACTN</name>
<accession>A0A7T7L1C6</accession>
<protein>
    <submittedName>
        <fullName evidence="1">Uncharacterized protein</fullName>
    </submittedName>
</protein>
<organism evidence="1 2">
    <name type="scientific">Streptomyces liliifuscus</name>
    <dbReference type="NCBI Taxonomy" id="2797636"/>
    <lineage>
        <taxon>Bacteria</taxon>
        <taxon>Bacillati</taxon>
        <taxon>Actinomycetota</taxon>
        <taxon>Actinomycetes</taxon>
        <taxon>Kitasatosporales</taxon>
        <taxon>Streptomycetaceae</taxon>
        <taxon>Streptomyces</taxon>
    </lineage>
</organism>
<dbReference type="KEGG" id="slf:JEQ17_37675"/>
<dbReference type="RefSeq" id="WP_200399422.1">
    <property type="nucleotide sequence ID" value="NZ_CP066831.1"/>
</dbReference>
<evidence type="ECO:0000313" key="1">
    <source>
        <dbReference type="EMBL" id="QQM44576.1"/>
    </source>
</evidence>